<evidence type="ECO:0000313" key="1">
    <source>
        <dbReference type="EMBL" id="KAH7538280.1"/>
    </source>
</evidence>
<evidence type="ECO:0008006" key="3">
    <source>
        <dbReference type="Google" id="ProtNLM"/>
    </source>
</evidence>
<dbReference type="EMBL" id="JAEACU010000003">
    <property type="protein sequence ID" value="KAH7538280.1"/>
    <property type="molecule type" value="Genomic_DNA"/>
</dbReference>
<dbReference type="Pfam" id="PF04827">
    <property type="entry name" value="Plant_tran"/>
    <property type="match status" value="1"/>
</dbReference>
<protein>
    <recommendedName>
        <fullName evidence="3">Protein ALP1-like</fullName>
    </recommendedName>
</protein>
<dbReference type="PANTHER" id="PTHR47150:SF7">
    <property type="entry name" value="NUCLEASE"/>
    <property type="match status" value="1"/>
</dbReference>
<comment type="caution">
    <text evidence="1">The sequence shown here is derived from an EMBL/GenBank/DDBJ whole genome shotgun (WGS) entry which is preliminary data.</text>
</comment>
<dbReference type="PANTHER" id="PTHR47150">
    <property type="entry name" value="OS12G0169200 PROTEIN"/>
    <property type="match status" value="1"/>
</dbReference>
<sequence>MPPTKLFKLILDDSNDEEEEEMAIALIGELLTRRRTGALTVCTENGKINCPAAWKGMYVGHIHEPTMILETIAFHDLWIWHAFFGLPGSHNDINVLERSFLFTDLAEGCAPLANYSINGHDYIMGYYLADGIYPPWSTFVKTIPFPKDNKHKWFAAAQESIRKDVERAFGVLQSRFAIVCGPAHFWHRETLKDIMKACIILHNMIVEDEQHDKYLDYSYDALDATLTISVSHEPTTELLNFIQCHHLIRDRNIHS</sequence>
<reference evidence="1" key="1">
    <citation type="journal article" date="2021" name="Front. Plant Sci.">
        <title>Chromosome-Scale Genome Assembly for Chinese Sour Jujube and Insights Into Its Genome Evolution and Domestication Signature.</title>
        <authorList>
            <person name="Shen L.-Y."/>
            <person name="Luo H."/>
            <person name="Wang X.-L."/>
            <person name="Wang X.-M."/>
            <person name="Qiu X.-J."/>
            <person name="Liu H."/>
            <person name="Zhou S.-S."/>
            <person name="Jia K.-H."/>
            <person name="Nie S."/>
            <person name="Bao Y.-T."/>
            <person name="Zhang R.-G."/>
            <person name="Yun Q.-Z."/>
            <person name="Chai Y.-H."/>
            <person name="Lu J.-Y."/>
            <person name="Li Y."/>
            <person name="Zhao S.-W."/>
            <person name="Mao J.-F."/>
            <person name="Jia S.-G."/>
            <person name="Mao Y.-M."/>
        </authorList>
    </citation>
    <scope>NUCLEOTIDE SEQUENCE</scope>
    <source>
        <strain evidence="1">AT0</strain>
        <tissue evidence="1">Leaf</tissue>
    </source>
</reference>
<proteinExistence type="predicted"/>
<dbReference type="InterPro" id="IPR006912">
    <property type="entry name" value="Harbinger_derived_prot"/>
</dbReference>
<accession>A0A978VRV5</accession>
<evidence type="ECO:0000313" key="2">
    <source>
        <dbReference type="Proteomes" id="UP000813462"/>
    </source>
</evidence>
<name>A0A978VRV5_ZIZJJ</name>
<dbReference type="Proteomes" id="UP000813462">
    <property type="component" value="Unassembled WGS sequence"/>
</dbReference>
<dbReference type="AlphaFoldDB" id="A0A978VRV5"/>
<organism evidence="1 2">
    <name type="scientific">Ziziphus jujuba var. spinosa</name>
    <dbReference type="NCBI Taxonomy" id="714518"/>
    <lineage>
        <taxon>Eukaryota</taxon>
        <taxon>Viridiplantae</taxon>
        <taxon>Streptophyta</taxon>
        <taxon>Embryophyta</taxon>
        <taxon>Tracheophyta</taxon>
        <taxon>Spermatophyta</taxon>
        <taxon>Magnoliopsida</taxon>
        <taxon>eudicotyledons</taxon>
        <taxon>Gunneridae</taxon>
        <taxon>Pentapetalae</taxon>
        <taxon>rosids</taxon>
        <taxon>fabids</taxon>
        <taxon>Rosales</taxon>
        <taxon>Rhamnaceae</taxon>
        <taxon>Paliureae</taxon>
        <taxon>Ziziphus</taxon>
    </lineage>
</organism>
<gene>
    <name evidence="1" type="ORF">FEM48_Zijuj03G0182800</name>
</gene>